<evidence type="ECO:0000313" key="1">
    <source>
        <dbReference type="EMBL" id="KAK0596697.1"/>
    </source>
</evidence>
<organism evidence="1 2">
    <name type="scientific">Acer saccharum</name>
    <name type="common">Sugar maple</name>
    <dbReference type="NCBI Taxonomy" id="4024"/>
    <lineage>
        <taxon>Eukaryota</taxon>
        <taxon>Viridiplantae</taxon>
        <taxon>Streptophyta</taxon>
        <taxon>Embryophyta</taxon>
        <taxon>Tracheophyta</taxon>
        <taxon>Spermatophyta</taxon>
        <taxon>Magnoliopsida</taxon>
        <taxon>eudicotyledons</taxon>
        <taxon>Gunneridae</taxon>
        <taxon>Pentapetalae</taxon>
        <taxon>rosids</taxon>
        <taxon>malvids</taxon>
        <taxon>Sapindales</taxon>
        <taxon>Sapindaceae</taxon>
        <taxon>Hippocastanoideae</taxon>
        <taxon>Acereae</taxon>
        <taxon>Acer</taxon>
    </lineage>
</organism>
<protein>
    <submittedName>
        <fullName evidence="1">Uncharacterized protein</fullName>
    </submittedName>
</protein>
<dbReference type="Proteomes" id="UP001168877">
    <property type="component" value="Unassembled WGS sequence"/>
</dbReference>
<proteinExistence type="predicted"/>
<dbReference type="AlphaFoldDB" id="A0AA39VXG4"/>
<gene>
    <name evidence="1" type="ORF">LWI29_018201</name>
</gene>
<reference evidence="1" key="1">
    <citation type="journal article" date="2022" name="Plant J.">
        <title>Strategies of tolerance reflected in two North American maple genomes.</title>
        <authorList>
            <person name="McEvoy S.L."/>
            <person name="Sezen U.U."/>
            <person name="Trouern-Trend A."/>
            <person name="McMahon S.M."/>
            <person name="Schaberg P.G."/>
            <person name="Yang J."/>
            <person name="Wegrzyn J.L."/>
            <person name="Swenson N.G."/>
        </authorList>
    </citation>
    <scope>NUCLEOTIDE SEQUENCE</scope>
    <source>
        <strain evidence="1">NS2018</strain>
    </source>
</reference>
<sequence length="119" mass="13361">MANQTWVNLGITREHIFVVQGTLLSVRTQLNHRGCLFLEDVEPPIRVAVHLNALIVIVKENYRDILTPLVGPFSNFLTSRFYISSSAVDYNSAGFCRQGSVILTAHQLEPKVFSPVCFL</sequence>
<reference evidence="1" key="2">
    <citation type="submission" date="2023-06" db="EMBL/GenBank/DDBJ databases">
        <authorList>
            <person name="Swenson N.G."/>
            <person name="Wegrzyn J.L."/>
            <person name="Mcevoy S.L."/>
        </authorList>
    </citation>
    <scope>NUCLEOTIDE SEQUENCE</scope>
    <source>
        <strain evidence="1">NS2018</strain>
        <tissue evidence="1">Leaf</tissue>
    </source>
</reference>
<evidence type="ECO:0000313" key="2">
    <source>
        <dbReference type="Proteomes" id="UP001168877"/>
    </source>
</evidence>
<accession>A0AA39VXG4</accession>
<name>A0AA39VXG4_ACESA</name>
<comment type="caution">
    <text evidence="1">The sequence shown here is derived from an EMBL/GenBank/DDBJ whole genome shotgun (WGS) entry which is preliminary data.</text>
</comment>
<dbReference type="EMBL" id="JAUESC010000004">
    <property type="protein sequence ID" value="KAK0596697.1"/>
    <property type="molecule type" value="Genomic_DNA"/>
</dbReference>
<keyword evidence="2" id="KW-1185">Reference proteome</keyword>